<dbReference type="Proteomes" id="UP000314294">
    <property type="component" value="Unassembled WGS sequence"/>
</dbReference>
<proteinExistence type="predicted"/>
<keyword evidence="3" id="KW-1185">Reference proteome</keyword>
<dbReference type="EMBL" id="SRLO01000056">
    <property type="protein sequence ID" value="TNN80206.1"/>
    <property type="molecule type" value="Genomic_DNA"/>
</dbReference>
<reference evidence="2 3" key="1">
    <citation type="submission" date="2019-03" db="EMBL/GenBank/DDBJ databases">
        <title>First draft genome of Liparis tanakae, snailfish: a comprehensive survey of snailfish specific genes.</title>
        <authorList>
            <person name="Kim W."/>
            <person name="Song I."/>
            <person name="Jeong J.-H."/>
            <person name="Kim D."/>
            <person name="Kim S."/>
            <person name="Ryu S."/>
            <person name="Song J.Y."/>
            <person name="Lee S.K."/>
        </authorList>
    </citation>
    <scope>NUCLEOTIDE SEQUENCE [LARGE SCALE GENOMIC DNA]</scope>
    <source>
        <tissue evidence="2">Muscle</tissue>
    </source>
</reference>
<comment type="caution">
    <text evidence="2">The sequence shown here is derived from an EMBL/GenBank/DDBJ whole genome shotgun (WGS) entry which is preliminary data.</text>
</comment>
<accession>A0A4Z2IQR6</accession>
<sequence>MQPDPSSNLPVIDPIVLLWSPTAHRLYTHSAALTRRLMKPLSCRSGFIQAAARVRPERQHSAQQLTEWRFQSREHQLLPLAFAVAAELLKGVRKGPSATPTTGFICWRRATFDTGASQAGLPLSPAQALFLVAEGAERVFDEIQTLGMRSHRHLKTLLPLTSVAMTAAHSSIPASTNTSGGAPGVAGTLDLTTGKEGEVLAQTLSFCLQGHSCLIGGSHCLVWHEAVCVPDCHPAGGQASQLPCDGSFRQRVSTCHQPCTQSYHGGGYSVPVGGQNYKQRVMDLHLSDIHRKEKSTKTDTTAADNRVSSSFDQKKMNDSYVSRV</sequence>
<evidence type="ECO:0000313" key="2">
    <source>
        <dbReference type="EMBL" id="TNN80206.1"/>
    </source>
</evidence>
<dbReference type="AlphaFoldDB" id="A0A4Z2IQR6"/>
<evidence type="ECO:0000256" key="1">
    <source>
        <dbReference type="SAM" id="MobiDB-lite"/>
    </source>
</evidence>
<gene>
    <name evidence="2" type="ORF">EYF80_009531</name>
</gene>
<protein>
    <submittedName>
        <fullName evidence="2">Uncharacterized protein</fullName>
    </submittedName>
</protein>
<feature type="compositionally biased region" description="Polar residues" evidence="1">
    <location>
        <begin position="298"/>
        <end position="311"/>
    </location>
</feature>
<name>A0A4Z2IQR6_9TELE</name>
<feature type="region of interest" description="Disordered" evidence="1">
    <location>
        <begin position="292"/>
        <end position="324"/>
    </location>
</feature>
<evidence type="ECO:0000313" key="3">
    <source>
        <dbReference type="Proteomes" id="UP000314294"/>
    </source>
</evidence>
<organism evidence="2 3">
    <name type="scientific">Liparis tanakae</name>
    <name type="common">Tanaka's snailfish</name>
    <dbReference type="NCBI Taxonomy" id="230148"/>
    <lineage>
        <taxon>Eukaryota</taxon>
        <taxon>Metazoa</taxon>
        <taxon>Chordata</taxon>
        <taxon>Craniata</taxon>
        <taxon>Vertebrata</taxon>
        <taxon>Euteleostomi</taxon>
        <taxon>Actinopterygii</taxon>
        <taxon>Neopterygii</taxon>
        <taxon>Teleostei</taxon>
        <taxon>Neoteleostei</taxon>
        <taxon>Acanthomorphata</taxon>
        <taxon>Eupercaria</taxon>
        <taxon>Perciformes</taxon>
        <taxon>Cottioidei</taxon>
        <taxon>Cottales</taxon>
        <taxon>Liparidae</taxon>
        <taxon>Liparis</taxon>
    </lineage>
</organism>